<protein>
    <recommendedName>
        <fullName evidence="4">Secreted protein</fullName>
    </recommendedName>
</protein>
<dbReference type="EMBL" id="CM035406">
    <property type="protein sequence ID" value="KAH7447674.1"/>
    <property type="molecule type" value="Genomic_DNA"/>
</dbReference>
<accession>A0A8T2VNE7</accession>
<dbReference type="Proteomes" id="UP000825935">
    <property type="component" value="Chromosome 1"/>
</dbReference>
<feature type="chain" id="PRO_5035896413" description="Secreted protein" evidence="1">
    <location>
        <begin position="26"/>
        <end position="74"/>
    </location>
</feature>
<keyword evidence="3" id="KW-1185">Reference proteome</keyword>
<organism evidence="2 3">
    <name type="scientific">Ceratopteris richardii</name>
    <name type="common">Triangle waterfern</name>
    <dbReference type="NCBI Taxonomy" id="49495"/>
    <lineage>
        <taxon>Eukaryota</taxon>
        <taxon>Viridiplantae</taxon>
        <taxon>Streptophyta</taxon>
        <taxon>Embryophyta</taxon>
        <taxon>Tracheophyta</taxon>
        <taxon>Polypodiopsida</taxon>
        <taxon>Polypodiidae</taxon>
        <taxon>Polypodiales</taxon>
        <taxon>Pteridineae</taxon>
        <taxon>Pteridaceae</taxon>
        <taxon>Parkerioideae</taxon>
        <taxon>Ceratopteris</taxon>
    </lineage>
</organism>
<evidence type="ECO:0000313" key="2">
    <source>
        <dbReference type="EMBL" id="KAH7447674.1"/>
    </source>
</evidence>
<sequence length="74" mass="8323">MRMRNSLYFSLSFSLSLSLSLSLSALHTWVSNVRKISTDFGKTASYCCHLEVSIGSTLQDTDFGFIIYHVMHGI</sequence>
<proteinExistence type="predicted"/>
<dbReference type="AlphaFoldDB" id="A0A8T2VNE7"/>
<reference evidence="2" key="1">
    <citation type="submission" date="2021-08" db="EMBL/GenBank/DDBJ databases">
        <title>WGS assembly of Ceratopteris richardii.</title>
        <authorList>
            <person name="Marchant D.B."/>
            <person name="Chen G."/>
            <person name="Jenkins J."/>
            <person name="Shu S."/>
            <person name="Leebens-Mack J."/>
            <person name="Grimwood J."/>
            <person name="Schmutz J."/>
            <person name="Soltis P."/>
            <person name="Soltis D."/>
            <person name="Chen Z.-H."/>
        </authorList>
    </citation>
    <scope>NUCLEOTIDE SEQUENCE</scope>
    <source>
        <strain evidence="2">Whitten #5841</strain>
        <tissue evidence="2">Leaf</tissue>
    </source>
</reference>
<name>A0A8T2VNE7_CERRI</name>
<feature type="signal peptide" evidence="1">
    <location>
        <begin position="1"/>
        <end position="25"/>
    </location>
</feature>
<evidence type="ECO:0008006" key="4">
    <source>
        <dbReference type="Google" id="ProtNLM"/>
    </source>
</evidence>
<evidence type="ECO:0000313" key="3">
    <source>
        <dbReference type="Proteomes" id="UP000825935"/>
    </source>
</evidence>
<keyword evidence="1" id="KW-0732">Signal</keyword>
<evidence type="ECO:0000256" key="1">
    <source>
        <dbReference type="SAM" id="SignalP"/>
    </source>
</evidence>
<gene>
    <name evidence="2" type="ORF">KP509_01G116400</name>
</gene>
<comment type="caution">
    <text evidence="2">The sequence shown here is derived from an EMBL/GenBank/DDBJ whole genome shotgun (WGS) entry which is preliminary data.</text>
</comment>